<evidence type="ECO:0000259" key="7">
    <source>
        <dbReference type="Pfam" id="PF02355"/>
    </source>
</evidence>
<feature type="transmembrane region" description="Helical" evidence="6">
    <location>
        <begin position="276"/>
        <end position="293"/>
    </location>
</feature>
<name>A0A1N6ECA9_9BACT</name>
<protein>
    <submittedName>
        <fullName evidence="9">Predicted exporter</fullName>
    </submittedName>
</protein>
<evidence type="ECO:0000259" key="8">
    <source>
        <dbReference type="Pfam" id="PF03176"/>
    </source>
</evidence>
<dbReference type="PANTHER" id="PTHR33406:SF13">
    <property type="entry name" value="MEMBRANE PROTEIN YDFJ"/>
    <property type="match status" value="1"/>
</dbReference>
<dbReference type="AlphaFoldDB" id="A0A1N6ECA9"/>
<dbReference type="InterPro" id="IPR004869">
    <property type="entry name" value="MMPL_dom"/>
</dbReference>
<dbReference type="PANTHER" id="PTHR33406">
    <property type="entry name" value="MEMBRANE PROTEIN MJ1562-RELATED"/>
    <property type="match status" value="1"/>
</dbReference>
<dbReference type="InterPro" id="IPR050545">
    <property type="entry name" value="Mycobact_MmpL"/>
</dbReference>
<dbReference type="Pfam" id="PF02355">
    <property type="entry name" value="SecD_SecF_C"/>
    <property type="match status" value="1"/>
</dbReference>
<dbReference type="SUPFAM" id="SSF82866">
    <property type="entry name" value="Multidrug efflux transporter AcrB transmembrane domain"/>
    <property type="match status" value="2"/>
</dbReference>
<reference evidence="10" key="1">
    <citation type="submission" date="2016-11" db="EMBL/GenBank/DDBJ databases">
        <authorList>
            <person name="Varghese N."/>
            <person name="Submissions S."/>
        </authorList>
    </citation>
    <scope>NUCLEOTIDE SEQUENCE [LARGE SCALE GENOMIC DNA]</scope>
    <source>
        <strain evidence="10">DSM 17456</strain>
    </source>
</reference>
<evidence type="ECO:0000256" key="3">
    <source>
        <dbReference type="ARBA" id="ARBA00022692"/>
    </source>
</evidence>
<comment type="subcellular location">
    <subcellularLocation>
        <location evidence="1">Cell membrane</location>
        <topology evidence="1">Multi-pass membrane protein</topology>
    </subcellularLocation>
</comment>
<organism evidence="9 10">
    <name type="scientific">Halodesulfovibrio marinisediminis DSM 17456</name>
    <dbReference type="NCBI Taxonomy" id="1121457"/>
    <lineage>
        <taxon>Bacteria</taxon>
        <taxon>Pseudomonadati</taxon>
        <taxon>Thermodesulfobacteriota</taxon>
        <taxon>Desulfovibrionia</taxon>
        <taxon>Desulfovibrionales</taxon>
        <taxon>Desulfovibrionaceae</taxon>
        <taxon>Halodesulfovibrio</taxon>
    </lineage>
</organism>
<evidence type="ECO:0000313" key="9">
    <source>
        <dbReference type="EMBL" id="SIN80557.1"/>
    </source>
</evidence>
<feature type="transmembrane region" description="Helical" evidence="6">
    <location>
        <begin position="367"/>
        <end position="385"/>
    </location>
</feature>
<dbReference type="Proteomes" id="UP000184694">
    <property type="component" value="Unassembled WGS sequence"/>
</dbReference>
<feature type="transmembrane region" description="Helical" evidence="6">
    <location>
        <begin position="691"/>
        <end position="711"/>
    </location>
</feature>
<dbReference type="Pfam" id="PF03176">
    <property type="entry name" value="MMPL"/>
    <property type="match status" value="1"/>
</dbReference>
<feature type="transmembrane region" description="Helical" evidence="6">
    <location>
        <begin position="776"/>
        <end position="801"/>
    </location>
</feature>
<keyword evidence="2" id="KW-1003">Cell membrane</keyword>
<gene>
    <name evidence="9" type="ORF">SAMN02745161_0876</name>
</gene>
<feature type="transmembrane region" description="Helical" evidence="6">
    <location>
        <begin position="665"/>
        <end position="684"/>
    </location>
</feature>
<feature type="transmembrane region" description="Helical" evidence="6">
    <location>
        <begin position="299"/>
        <end position="319"/>
    </location>
</feature>
<feature type="domain" description="Protein export membrane protein SecD/SecF C-terminal" evidence="7">
    <location>
        <begin position="648"/>
        <end position="747"/>
    </location>
</feature>
<dbReference type="InterPro" id="IPR048634">
    <property type="entry name" value="SecD_SecF_C"/>
</dbReference>
<evidence type="ECO:0000256" key="1">
    <source>
        <dbReference type="ARBA" id="ARBA00004651"/>
    </source>
</evidence>
<keyword evidence="5 6" id="KW-0472">Membrane</keyword>
<proteinExistence type="predicted"/>
<feature type="transmembrane region" description="Helical" evidence="6">
    <location>
        <begin position="717"/>
        <end position="738"/>
    </location>
</feature>
<keyword evidence="3 6" id="KW-0812">Transmembrane</keyword>
<keyword evidence="4 6" id="KW-1133">Transmembrane helix</keyword>
<feature type="transmembrane region" description="Helical" evidence="6">
    <location>
        <begin position="750"/>
        <end position="770"/>
    </location>
</feature>
<evidence type="ECO:0000313" key="10">
    <source>
        <dbReference type="Proteomes" id="UP000184694"/>
    </source>
</evidence>
<dbReference type="OrthoDB" id="9780358at2"/>
<sequence length="810" mass="88047">MIGHGSLERFAYIMNQIHYFAAWYHALVPHRRKLLIFAVLVLVCCGVMLSRMQVREDIGMILPNNDPELSYSLKLMELAPFSRMVFIQLEAGENTSPQTLFAAAKRLRSALPDNLTPCLPDNVLPDPKAFVRILPSLADQAVIDSLEKQLAEHELDTVMRDNYLNLFNASSFVSKKFIQYDPFHLLSPLYELLRSFRVAKDVTVQQGVLSKDGGRKLLLLVKSSVAPTDSGNAELMLAGISKVLRDTVTGDISTTVFSGHQFAVENARTIKQDLRVVLTVSLVGLLAIFFVFIRSRDILWVAAVPGVVLLVASSVLAVTQSVVSSITLGFGAVLLGISVDFALHVYFAFRYSSSTPAETLAAVARPVLFGGITSLAAFGALAFSAMPGIQQLAYFGIVGLCCGLVLALVLLPHCLVPSSGIETGCRRVPNQFGSSISYDGEREWNVPLCIVTCGVLAGALFYGGHVQMDNELRSLSVFPKTLLQAEDTIRQEWGGKNESAIFFAEGTTQEEALKRGEELSAYLRKHGVVKHAYSLSTVLPAEDKRAANRSRWNTFAASQLSAMEQAVLHAQSTYGFSPHAFDPFFQWMTTTPADIGLADLNAAGIGGISSLLYAEKDGRQYVQTLVPDLPEIRDLARSSELPEGIYFYSARNLGEQLGKAIEQDFRLFVGLAFASMAVLMLLFFRHIGLTLLAILPLCTGLTFLLCVMRVTGTSFNLFSIAALPLIIGLAADYGIFVVNACKEGVEHGTLRAVLVSGLTTVSGFGALVFAEHPAMYSLGITVLLGVGAAIPAALFLVPMLYRSKSCRSVR</sequence>
<evidence type="ECO:0000256" key="4">
    <source>
        <dbReference type="ARBA" id="ARBA00022989"/>
    </source>
</evidence>
<evidence type="ECO:0000256" key="2">
    <source>
        <dbReference type="ARBA" id="ARBA00022475"/>
    </source>
</evidence>
<dbReference type="EMBL" id="FSRG01000003">
    <property type="protein sequence ID" value="SIN80557.1"/>
    <property type="molecule type" value="Genomic_DNA"/>
</dbReference>
<feature type="transmembrane region" description="Helical" evidence="6">
    <location>
        <begin position="34"/>
        <end position="52"/>
    </location>
</feature>
<feature type="transmembrane region" description="Helical" evidence="6">
    <location>
        <begin position="326"/>
        <end position="347"/>
    </location>
</feature>
<dbReference type="GO" id="GO:0005886">
    <property type="term" value="C:plasma membrane"/>
    <property type="evidence" value="ECO:0007669"/>
    <property type="project" value="UniProtKB-SubCell"/>
</dbReference>
<dbReference type="STRING" id="1121457.SAMN02745161_0876"/>
<dbReference type="Gene3D" id="1.20.1640.10">
    <property type="entry name" value="Multidrug efflux transporter AcrB transmembrane domain"/>
    <property type="match status" value="2"/>
</dbReference>
<keyword evidence="10" id="KW-1185">Reference proteome</keyword>
<accession>A0A1N6ECA9</accession>
<feature type="transmembrane region" description="Helical" evidence="6">
    <location>
        <begin position="392"/>
        <end position="411"/>
    </location>
</feature>
<feature type="domain" description="Membrane transport protein MMPL" evidence="8">
    <location>
        <begin position="199"/>
        <end position="414"/>
    </location>
</feature>
<evidence type="ECO:0000256" key="5">
    <source>
        <dbReference type="ARBA" id="ARBA00023136"/>
    </source>
</evidence>
<evidence type="ECO:0000256" key="6">
    <source>
        <dbReference type="SAM" id="Phobius"/>
    </source>
</evidence>